<reference evidence="5 6" key="1">
    <citation type="submission" date="2017-10" db="EMBL/GenBank/DDBJ databases">
        <title>Bacillus sp. nov., a halophilic bacterium isolated from a Yangshapao Lake.</title>
        <authorList>
            <person name="Wang H."/>
        </authorList>
    </citation>
    <scope>NUCLEOTIDE SEQUENCE [LARGE SCALE GENOMIC DNA]</scope>
    <source>
        <strain evidence="5 6">YSP-3</strain>
    </source>
</reference>
<dbReference type="EMBL" id="PDOF01000001">
    <property type="protein sequence ID" value="PYZ98308.1"/>
    <property type="molecule type" value="Genomic_DNA"/>
</dbReference>
<dbReference type="NCBIfam" id="TIGR02861">
    <property type="entry name" value="SASP_H"/>
    <property type="match status" value="1"/>
</dbReference>
<gene>
    <name evidence="4" type="primary">sspH</name>
    <name evidence="5" type="ORF">CR205_06840</name>
</gene>
<proteinExistence type="evidence at transcript level"/>
<keyword evidence="6" id="KW-1185">Reference proteome</keyword>
<dbReference type="AlphaFoldDB" id="A0A2W0HX35"/>
<dbReference type="GO" id="GO:0030436">
    <property type="term" value="P:asexual sporulation"/>
    <property type="evidence" value="ECO:0007669"/>
    <property type="project" value="UniProtKB-UniRule"/>
</dbReference>
<name>A0A2W0HX35_9BACI</name>
<dbReference type="InterPro" id="IPR012610">
    <property type="entry name" value="SASP_SspH"/>
</dbReference>
<sequence>MMDAVRANEILNSEQEHDVFFQGKRIWIREVNSERSTACIFPADEPEDEMTVPVSELLENHS</sequence>
<evidence type="ECO:0000256" key="2">
    <source>
        <dbReference type="ARBA" id="ARBA00006573"/>
    </source>
</evidence>
<comment type="similarity">
    <text evidence="2 4">Belongs to the SspH family.</text>
</comment>
<accession>A0A2W0HX35</accession>
<organism evidence="5 6">
    <name type="scientific">Alteribacter lacisalsi</name>
    <dbReference type="NCBI Taxonomy" id="2045244"/>
    <lineage>
        <taxon>Bacteria</taxon>
        <taxon>Bacillati</taxon>
        <taxon>Bacillota</taxon>
        <taxon>Bacilli</taxon>
        <taxon>Bacillales</taxon>
        <taxon>Bacillaceae</taxon>
        <taxon>Alteribacter</taxon>
    </lineage>
</organism>
<evidence type="ECO:0000256" key="4">
    <source>
        <dbReference type="HAMAP-Rule" id="MF_00667"/>
    </source>
</evidence>
<comment type="induction">
    <text evidence="4">Expressed only in the forespore compartment of sporulating cells.</text>
</comment>
<protein>
    <recommendedName>
        <fullName evidence="4">Small, acid-soluble spore protein H</fullName>
        <shortName evidence="4">SASP H</shortName>
    </recommendedName>
</protein>
<evidence type="ECO:0000256" key="1">
    <source>
        <dbReference type="ARBA" id="ARBA00004288"/>
    </source>
</evidence>
<dbReference type="GO" id="GO:0030435">
    <property type="term" value="P:sporulation resulting in formation of a cellular spore"/>
    <property type="evidence" value="ECO:0007669"/>
    <property type="project" value="UniProtKB-KW"/>
</dbReference>
<dbReference type="Pfam" id="PF08141">
    <property type="entry name" value="SspH"/>
    <property type="match status" value="1"/>
</dbReference>
<keyword evidence="3 4" id="KW-0749">Sporulation</keyword>
<evidence type="ECO:0000313" key="6">
    <source>
        <dbReference type="Proteomes" id="UP000248066"/>
    </source>
</evidence>
<comment type="caution">
    <text evidence="5">The sequence shown here is derived from an EMBL/GenBank/DDBJ whole genome shotgun (WGS) entry which is preliminary data.</text>
</comment>
<comment type="subcellular location">
    <subcellularLocation>
        <location evidence="1 4">Spore core</location>
    </subcellularLocation>
</comment>
<evidence type="ECO:0000256" key="3">
    <source>
        <dbReference type="ARBA" id="ARBA00022969"/>
    </source>
</evidence>
<dbReference type="HAMAP" id="MF_00667">
    <property type="entry name" value="SspH"/>
    <property type="match status" value="1"/>
</dbReference>
<dbReference type="Proteomes" id="UP000248066">
    <property type="component" value="Unassembled WGS sequence"/>
</dbReference>
<evidence type="ECO:0000313" key="5">
    <source>
        <dbReference type="EMBL" id="PYZ98308.1"/>
    </source>
</evidence>
<dbReference type="GO" id="GO:0042601">
    <property type="term" value="C:endospore-forming forespore"/>
    <property type="evidence" value="ECO:0007669"/>
    <property type="project" value="InterPro"/>
</dbReference>